<evidence type="ECO:0000256" key="1">
    <source>
        <dbReference type="ARBA" id="ARBA00000086"/>
    </source>
</evidence>
<dbReference type="EMBL" id="JAERSE020000003">
    <property type="protein sequence ID" value="MCA6067797.1"/>
    <property type="molecule type" value="Genomic_DNA"/>
</dbReference>
<comment type="catalytic activity">
    <reaction evidence="1">
        <text>Hydrolysis of alkylated DNA, releasing 3-methyladenine, 3-methylguanine, 7-methylguanine and 7-methyladenine.</text>
        <dbReference type="EC" id="3.2.2.21"/>
    </reaction>
</comment>
<gene>
    <name evidence="6" type="ORF">JI747_011450</name>
</gene>
<proteinExistence type="predicted"/>
<evidence type="ECO:0000313" key="7">
    <source>
        <dbReference type="Proteomes" id="UP000618240"/>
    </source>
</evidence>
<dbReference type="Proteomes" id="UP000618240">
    <property type="component" value="Unassembled WGS sequence"/>
</dbReference>
<evidence type="ECO:0000256" key="4">
    <source>
        <dbReference type="ARBA" id="ARBA00023204"/>
    </source>
</evidence>
<organism evidence="6 7">
    <name type="scientific">Chryseobacterium tagetis</name>
    <dbReference type="NCBI Taxonomy" id="2801334"/>
    <lineage>
        <taxon>Bacteria</taxon>
        <taxon>Pseudomonadati</taxon>
        <taxon>Bacteroidota</taxon>
        <taxon>Flavobacteriia</taxon>
        <taxon>Flavobacteriales</taxon>
        <taxon>Weeksellaceae</taxon>
        <taxon>Chryseobacterium group</taxon>
        <taxon>Chryseobacterium</taxon>
    </lineage>
</organism>
<keyword evidence="4" id="KW-0234">DNA repair</keyword>
<dbReference type="Gene3D" id="1.10.340.30">
    <property type="entry name" value="Hypothetical protein, domain 2"/>
    <property type="match status" value="1"/>
</dbReference>
<dbReference type="Pfam" id="PF00730">
    <property type="entry name" value="HhH-GPD"/>
    <property type="match status" value="1"/>
</dbReference>
<evidence type="ECO:0000256" key="3">
    <source>
        <dbReference type="ARBA" id="ARBA00022763"/>
    </source>
</evidence>
<accession>A0ABS8A1R5</accession>
<dbReference type="InterPro" id="IPR011257">
    <property type="entry name" value="DNA_glycosylase"/>
</dbReference>
<dbReference type="PANTHER" id="PTHR43003:SF5">
    <property type="entry name" value="DNA-3-METHYLADENINE GLYCOSYLASE"/>
    <property type="match status" value="1"/>
</dbReference>
<evidence type="ECO:0000259" key="5">
    <source>
        <dbReference type="Pfam" id="PF00730"/>
    </source>
</evidence>
<dbReference type="InterPro" id="IPR003265">
    <property type="entry name" value="HhH-GPD_domain"/>
</dbReference>
<reference evidence="6 7" key="1">
    <citation type="submission" date="2021-09" db="EMBL/GenBank/DDBJ databases">
        <title>Genome sequencing and assembly of Chryseobacterium sp. RG1.</title>
        <authorList>
            <person name="Chhetri G."/>
        </authorList>
    </citation>
    <scope>NUCLEOTIDE SEQUENCE [LARGE SCALE GENOMIC DNA]</scope>
    <source>
        <strain evidence="6 7">RG1</strain>
    </source>
</reference>
<name>A0ABS8A1R5_9FLAO</name>
<evidence type="ECO:0000313" key="6">
    <source>
        <dbReference type="EMBL" id="MCA6067797.1"/>
    </source>
</evidence>
<keyword evidence="7" id="KW-1185">Reference proteome</keyword>
<comment type="caution">
    <text evidence="6">The sequence shown here is derived from an EMBL/GenBank/DDBJ whole genome shotgun (WGS) entry which is preliminary data.</text>
</comment>
<dbReference type="EC" id="3.2.2.21" evidence="2"/>
<protein>
    <recommendedName>
        <fullName evidence="2">DNA-3-methyladenine glycosylase II</fullName>
        <ecNumber evidence="2">3.2.2.21</ecNumber>
    </recommendedName>
</protein>
<keyword evidence="3" id="KW-0227">DNA damage</keyword>
<dbReference type="SUPFAM" id="SSF48150">
    <property type="entry name" value="DNA-glycosylase"/>
    <property type="match status" value="1"/>
</dbReference>
<feature type="domain" description="HhH-GPD" evidence="5">
    <location>
        <begin position="4"/>
        <end position="101"/>
    </location>
</feature>
<dbReference type="PANTHER" id="PTHR43003">
    <property type="entry name" value="DNA-3-METHYLADENINE GLYCOSYLASE"/>
    <property type="match status" value="1"/>
</dbReference>
<dbReference type="InterPro" id="IPR051912">
    <property type="entry name" value="Alkylbase_DNA_Glycosylase/TA"/>
</dbReference>
<sequence>MSNESLRSIGLSASKISYLKNIAEFVETKGLNCDEMQQLENEVVLKILAGIKGIGPWTAQNFLMMALGREDVFSPDDLILQNVISELYGLKKENKKDFKKKIL</sequence>
<evidence type="ECO:0000256" key="2">
    <source>
        <dbReference type="ARBA" id="ARBA00012000"/>
    </source>
</evidence>